<proteinExistence type="predicted"/>
<protein>
    <submittedName>
        <fullName evidence="1">Uncharacterized protein</fullName>
    </submittedName>
</protein>
<name>A0ABX4Q951_PSETO</name>
<sequence>MNAKYLLTRSHLDFLFCFFTADFYSEKTTRYSEQSVGNFLLTFFRFLMN</sequence>
<dbReference type="EMBL" id="PHHD01000001">
    <property type="protein sequence ID" value="PKA73326.1"/>
    <property type="molecule type" value="Genomic_DNA"/>
</dbReference>
<accession>A0ABX4Q951</accession>
<dbReference type="Proteomes" id="UP000232891">
    <property type="component" value="Unassembled WGS sequence"/>
</dbReference>
<comment type="caution">
    <text evidence="1">The sequence shown here is derived from an EMBL/GenBank/DDBJ whole genome shotgun (WGS) entry which is preliminary data.</text>
</comment>
<gene>
    <name evidence="1" type="ORF">ATI14_0040</name>
</gene>
<keyword evidence="2" id="KW-1185">Reference proteome</keyword>
<reference evidence="1 2" key="1">
    <citation type="submission" date="2017-11" db="EMBL/GenBank/DDBJ databases">
        <title>Genome sequencing of a diverse group of Pseudomonas species.</title>
        <authorList>
            <person name="Loper J."/>
        </authorList>
    </citation>
    <scope>NUCLEOTIDE SEQUENCE [LARGE SCALE GENOMIC DNA]</scope>
    <source>
        <strain evidence="1 2">NCPPB 2192</strain>
    </source>
</reference>
<organism evidence="1 2">
    <name type="scientific">Pseudomonas tolaasii NCPPB 2192</name>
    <dbReference type="NCBI Taxonomy" id="564423"/>
    <lineage>
        <taxon>Bacteria</taxon>
        <taxon>Pseudomonadati</taxon>
        <taxon>Pseudomonadota</taxon>
        <taxon>Gammaproteobacteria</taxon>
        <taxon>Pseudomonadales</taxon>
        <taxon>Pseudomonadaceae</taxon>
        <taxon>Pseudomonas</taxon>
    </lineage>
</organism>
<evidence type="ECO:0000313" key="1">
    <source>
        <dbReference type="EMBL" id="PKA73326.1"/>
    </source>
</evidence>
<evidence type="ECO:0000313" key="2">
    <source>
        <dbReference type="Proteomes" id="UP000232891"/>
    </source>
</evidence>